<dbReference type="Proteomes" id="UP000266723">
    <property type="component" value="Unassembled WGS sequence"/>
</dbReference>
<accession>A0ABQ7D8X4</accession>
<evidence type="ECO:0000313" key="2">
    <source>
        <dbReference type="EMBL" id="KAF3568823.1"/>
    </source>
</evidence>
<organism evidence="2 3">
    <name type="scientific">Brassica cretica</name>
    <name type="common">Mustard</name>
    <dbReference type="NCBI Taxonomy" id="69181"/>
    <lineage>
        <taxon>Eukaryota</taxon>
        <taxon>Viridiplantae</taxon>
        <taxon>Streptophyta</taxon>
        <taxon>Embryophyta</taxon>
        <taxon>Tracheophyta</taxon>
        <taxon>Spermatophyta</taxon>
        <taxon>Magnoliopsida</taxon>
        <taxon>eudicotyledons</taxon>
        <taxon>Gunneridae</taxon>
        <taxon>Pentapetalae</taxon>
        <taxon>rosids</taxon>
        <taxon>malvids</taxon>
        <taxon>Brassicales</taxon>
        <taxon>Brassicaceae</taxon>
        <taxon>Brassiceae</taxon>
        <taxon>Brassica</taxon>
    </lineage>
</organism>
<keyword evidence="1" id="KW-1133">Transmembrane helix</keyword>
<protein>
    <recommendedName>
        <fullName evidence="4">Reticulon domain-containing protein</fullName>
    </recommendedName>
</protein>
<feature type="transmembrane region" description="Helical" evidence="1">
    <location>
        <begin position="12"/>
        <end position="32"/>
    </location>
</feature>
<comment type="caution">
    <text evidence="2">The sequence shown here is derived from an EMBL/GenBank/DDBJ whole genome shotgun (WGS) entry which is preliminary data.</text>
</comment>
<keyword evidence="3" id="KW-1185">Reference proteome</keyword>
<proteinExistence type="predicted"/>
<evidence type="ECO:0000313" key="3">
    <source>
        <dbReference type="Proteomes" id="UP000266723"/>
    </source>
</evidence>
<evidence type="ECO:0000256" key="1">
    <source>
        <dbReference type="SAM" id="Phobius"/>
    </source>
</evidence>
<sequence>MRSQSFTGSGAAVVSDPLCVVLFSVGGLWPLLSSVLAVKIRCTLWFYGALSLVSVFGLLIFITSRVLEALVCSLPLLFSVNELQVSGENKFNEIVMNQLLRQCHEK</sequence>
<keyword evidence="1" id="KW-0812">Transmembrane</keyword>
<evidence type="ECO:0008006" key="4">
    <source>
        <dbReference type="Google" id="ProtNLM"/>
    </source>
</evidence>
<gene>
    <name evidence="2" type="ORF">DY000_02019172</name>
</gene>
<feature type="transmembrane region" description="Helical" evidence="1">
    <location>
        <begin position="44"/>
        <end position="62"/>
    </location>
</feature>
<name>A0ABQ7D8X4_BRACR</name>
<keyword evidence="1" id="KW-0472">Membrane</keyword>
<dbReference type="EMBL" id="QGKV02000759">
    <property type="protein sequence ID" value="KAF3568823.1"/>
    <property type="molecule type" value="Genomic_DNA"/>
</dbReference>
<reference evidence="2 3" key="1">
    <citation type="journal article" date="2020" name="BMC Genomics">
        <title>Intraspecific diversification of the crop wild relative Brassica cretica Lam. using demographic model selection.</title>
        <authorList>
            <person name="Kioukis A."/>
            <person name="Michalopoulou V.A."/>
            <person name="Briers L."/>
            <person name="Pirintsos S."/>
            <person name="Studholme D.J."/>
            <person name="Pavlidis P."/>
            <person name="Sarris P.F."/>
        </authorList>
    </citation>
    <scope>NUCLEOTIDE SEQUENCE [LARGE SCALE GENOMIC DNA]</scope>
    <source>
        <strain evidence="3">cv. PFS-1207/04</strain>
    </source>
</reference>